<proteinExistence type="predicted"/>
<dbReference type="Proteomes" id="UP000015530">
    <property type="component" value="Unassembled WGS sequence"/>
</dbReference>
<dbReference type="AlphaFoldDB" id="T0K3M5"/>
<dbReference type="PANTHER" id="PTHR35179">
    <property type="entry name" value="PROTEIN CBG02620"/>
    <property type="match status" value="1"/>
</dbReference>
<reference evidence="2" key="1">
    <citation type="journal article" date="2013" name="Mol. Plant Microbe Interact.">
        <title>Global aspects of pacC regulation of pathogenicity genes in Colletotrichum gloeosporioides as revealed by transcriptome analysis.</title>
        <authorList>
            <person name="Alkan N."/>
            <person name="Meng X."/>
            <person name="Friedlander G."/>
            <person name="Reuveni E."/>
            <person name="Sukno S."/>
            <person name="Sherman A."/>
            <person name="Thon M."/>
            <person name="Fluhr R."/>
            <person name="Prusky D."/>
        </authorList>
    </citation>
    <scope>NUCLEOTIDE SEQUENCE [LARGE SCALE GENOMIC DNA]</scope>
    <source>
        <strain evidence="2">Cg-14</strain>
    </source>
</reference>
<dbReference type="STRING" id="1237896.T0K3M5"/>
<accession>T0K3M5</accession>
<protein>
    <submittedName>
        <fullName evidence="1">Uncharacterized protein</fullName>
    </submittedName>
</protein>
<evidence type="ECO:0000313" key="2">
    <source>
        <dbReference type="Proteomes" id="UP000015530"/>
    </source>
</evidence>
<dbReference type="HOGENOM" id="CLU_030046_0_0_1"/>
<comment type="caution">
    <text evidence="1">The sequence shown here is derived from an EMBL/GenBank/DDBJ whole genome shotgun (WGS) entry which is preliminary data.</text>
</comment>
<dbReference type="EMBL" id="AMYD01002986">
    <property type="protein sequence ID" value="EQB47383.1"/>
    <property type="molecule type" value="Genomic_DNA"/>
</dbReference>
<evidence type="ECO:0000313" key="1">
    <source>
        <dbReference type="EMBL" id="EQB47383.1"/>
    </source>
</evidence>
<sequence>MEENREQNGNKIIWHARKYPFEALFRADAMVAPAFTLNDIDIVITRHSLRNIFDFVGKRNYKGFRFNLYLVGMKTLVVEPAEEEHTLDRGPEDLGTACERGFTKNPPHLEETEGHYRTIRYSIGALQCAVQCEVDACHEEPSPIDTGENLTEEDALLGQAHQPDPGNTGSFSVTISTCDSAEIKTTRSGCKVKRAMPKLWFGRMGWFICGRIKGPTVSWNKPLPVGGDAEAIDLDNWAFQERVNLAKLAVVLSKLRVQVQKCGGKRCVAVCPAHSTRLSVYPQQTARGTLPDDLLRRFWPPSVSVLGNRQ</sequence>
<dbReference type="OrthoDB" id="420564at2759"/>
<gene>
    <name evidence="1" type="ORF">CGLO_13470</name>
</gene>
<name>T0K3M5_COLGC</name>
<organism evidence="1 2">
    <name type="scientific">Colletotrichum gloeosporioides (strain Cg-14)</name>
    <name type="common">Anthracnose fungus</name>
    <name type="synonym">Glomerella cingulata</name>
    <dbReference type="NCBI Taxonomy" id="1237896"/>
    <lineage>
        <taxon>Eukaryota</taxon>
        <taxon>Fungi</taxon>
        <taxon>Dikarya</taxon>
        <taxon>Ascomycota</taxon>
        <taxon>Pezizomycotina</taxon>
        <taxon>Sordariomycetes</taxon>
        <taxon>Hypocreomycetidae</taxon>
        <taxon>Glomerellales</taxon>
        <taxon>Glomerellaceae</taxon>
        <taxon>Colletotrichum</taxon>
        <taxon>Colletotrichum gloeosporioides species complex</taxon>
    </lineage>
</organism>
<dbReference type="PANTHER" id="PTHR35179:SF1">
    <property type="entry name" value="INTEGRAL MEMBRANE PROTEIN"/>
    <property type="match status" value="1"/>
</dbReference>